<dbReference type="EMBL" id="CAKXAJ010025481">
    <property type="protein sequence ID" value="CAH2240184.1"/>
    <property type="molecule type" value="Genomic_DNA"/>
</dbReference>
<feature type="transmembrane region" description="Helical" evidence="6">
    <location>
        <begin position="129"/>
        <end position="151"/>
    </location>
</feature>
<evidence type="ECO:0000256" key="4">
    <source>
        <dbReference type="ARBA" id="ARBA00022989"/>
    </source>
</evidence>
<dbReference type="PROSITE" id="PS51465">
    <property type="entry name" value="KAZAL_2"/>
    <property type="match status" value="1"/>
</dbReference>
<keyword evidence="3 6" id="KW-0812">Transmembrane</keyword>
<proteinExistence type="predicted"/>
<dbReference type="InterPro" id="IPR004156">
    <property type="entry name" value="OATP"/>
</dbReference>
<gene>
    <name evidence="8" type="primary">jg10125</name>
    <name evidence="8" type="ORF">PAEG_LOCUS16793</name>
</gene>
<evidence type="ECO:0000313" key="8">
    <source>
        <dbReference type="EMBL" id="CAH2240184.1"/>
    </source>
</evidence>
<evidence type="ECO:0000256" key="5">
    <source>
        <dbReference type="ARBA" id="ARBA00023136"/>
    </source>
</evidence>
<keyword evidence="2" id="KW-1003">Cell membrane</keyword>
<evidence type="ECO:0000256" key="2">
    <source>
        <dbReference type="ARBA" id="ARBA00022475"/>
    </source>
</evidence>
<dbReference type="InterPro" id="IPR002350">
    <property type="entry name" value="Kazal_dom"/>
</dbReference>
<reference evidence="8" key="1">
    <citation type="submission" date="2022-03" db="EMBL/GenBank/DDBJ databases">
        <authorList>
            <person name="Lindestad O."/>
        </authorList>
    </citation>
    <scope>NUCLEOTIDE SEQUENCE</scope>
</reference>
<evidence type="ECO:0000313" key="9">
    <source>
        <dbReference type="Proteomes" id="UP000838756"/>
    </source>
</evidence>
<dbReference type="AlphaFoldDB" id="A0A8S4RSV2"/>
<keyword evidence="5 6" id="KW-0472">Membrane</keyword>
<evidence type="ECO:0000256" key="3">
    <source>
        <dbReference type="ARBA" id="ARBA00022692"/>
    </source>
</evidence>
<evidence type="ECO:0000256" key="6">
    <source>
        <dbReference type="SAM" id="Phobius"/>
    </source>
</evidence>
<feature type="transmembrane region" description="Helical" evidence="6">
    <location>
        <begin position="171"/>
        <end position="197"/>
    </location>
</feature>
<dbReference type="GO" id="GO:0043252">
    <property type="term" value="P:sodium-independent organic anion transport"/>
    <property type="evidence" value="ECO:0007669"/>
    <property type="project" value="TreeGrafter"/>
</dbReference>
<keyword evidence="4 6" id="KW-1133">Transmembrane helix</keyword>
<sequence length="210" mass="23495">MVCRSVITNSLSYFRRHDERGALRSWCKPRLREFEPVCVVDDMVTYVSPCQAGCGGEEFLHGIRAYTNCTCSGSGRAVVGACSDILCKQARRLHSMLLIVAVTFTLLSFQAQGVLLLRTVDPRDKSVVLGMTWSIVTLMTFVCGHMLFIGIREGACSWFEADRCHLQAQNYPYYVGGTSVFLAVTSLLISVISAFYIRKANKNERENTRL</sequence>
<dbReference type="GO" id="GO:0016323">
    <property type="term" value="C:basolateral plasma membrane"/>
    <property type="evidence" value="ECO:0007669"/>
    <property type="project" value="TreeGrafter"/>
</dbReference>
<comment type="caution">
    <text evidence="8">The sequence shown here is derived from an EMBL/GenBank/DDBJ whole genome shotgun (WGS) entry which is preliminary data.</text>
</comment>
<keyword evidence="9" id="KW-1185">Reference proteome</keyword>
<comment type="subcellular location">
    <subcellularLocation>
        <location evidence="1">Cell membrane</location>
        <topology evidence="1">Multi-pass membrane protein</topology>
    </subcellularLocation>
</comment>
<feature type="transmembrane region" description="Helical" evidence="6">
    <location>
        <begin position="96"/>
        <end position="117"/>
    </location>
</feature>
<organism evidence="8 9">
    <name type="scientific">Pararge aegeria aegeria</name>
    <dbReference type="NCBI Taxonomy" id="348720"/>
    <lineage>
        <taxon>Eukaryota</taxon>
        <taxon>Metazoa</taxon>
        <taxon>Ecdysozoa</taxon>
        <taxon>Arthropoda</taxon>
        <taxon>Hexapoda</taxon>
        <taxon>Insecta</taxon>
        <taxon>Pterygota</taxon>
        <taxon>Neoptera</taxon>
        <taxon>Endopterygota</taxon>
        <taxon>Lepidoptera</taxon>
        <taxon>Glossata</taxon>
        <taxon>Ditrysia</taxon>
        <taxon>Papilionoidea</taxon>
        <taxon>Nymphalidae</taxon>
        <taxon>Satyrinae</taxon>
        <taxon>Satyrini</taxon>
        <taxon>Parargina</taxon>
        <taxon>Pararge</taxon>
    </lineage>
</organism>
<dbReference type="PANTHER" id="PTHR11388">
    <property type="entry name" value="ORGANIC ANION TRANSPORTER"/>
    <property type="match status" value="1"/>
</dbReference>
<dbReference type="Proteomes" id="UP000838756">
    <property type="component" value="Unassembled WGS sequence"/>
</dbReference>
<dbReference type="OrthoDB" id="5062115at2759"/>
<feature type="domain" description="Kazal-like" evidence="7">
    <location>
        <begin position="21"/>
        <end position="70"/>
    </location>
</feature>
<dbReference type="GO" id="GO:0015347">
    <property type="term" value="F:sodium-independent organic anion transmembrane transporter activity"/>
    <property type="evidence" value="ECO:0007669"/>
    <property type="project" value="TreeGrafter"/>
</dbReference>
<dbReference type="PANTHER" id="PTHR11388:SF100">
    <property type="entry name" value="SOLUTE CARRIER ORGANIC ANION TRANSPORTER FAMILY MEMBER 4A1"/>
    <property type="match status" value="1"/>
</dbReference>
<name>A0A8S4RSV2_9NEOP</name>
<evidence type="ECO:0000256" key="1">
    <source>
        <dbReference type="ARBA" id="ARBA00004651"/>
    </source>
</evidence>
<accession>A0A8S4RSV2</accession>
<protein>
    <submittedName>
        <fullName evidence="8">Jg10125 protein</fullName>
    </submittedName>
</protein>
<dbReference type="Pfam" id="PF03137">
    <property type="entry name" value="OATP"/>
    <property type="match status" value="1"/>
</dbReference>
<evidence type="ECO:0000259" key="7">
    <source>
        <dbReference type="PROSITE" id="PS51465"/>
    </source>
</evidence>